<dbReference type="AlphaFoldDB" id="A0A517R3M3"/>
<dbReference type="CDD" id="cd06171">
    <property type="entry name" value="Sigma70_r4"/>
    <property type="match status" value="1"/>
</dbReference>
<gene>
    <name evidence="7" type="primary">sigW_6</name>
    <name evidence="7" type="ORF">Pan189_28340</name>
</gene>
<dbReference type="Gene3D" id="1.10.10.10">
    <property type="entry name" value="Winged helix-like DNA-binding domain superfamily/Winged helix DNA-binding domain"/>
    <property type="match status" value="1"/>
</dbReference>
<dbReference type="Proteomes" id="UP000317318">
    <property type="component" value="Chromosome"/>
</dbReference>
<evidence type="ECO:0000256" key="2">
    <source>
        <dbReference type="ARBA" id="ARBA00023015"/>
    </source>
</evidence>
<feature type="domain" description="RNA polymerase sigma-70 region 2" evidence="5">
    <location>
        <begin position="23"/>
        <end position="89"/>
    </location>
</feature>
<evidence type="ECO:0000256" key="1">
    <source>
        <dbReference type="ARBA" id="ARBA00010641"/>
    </source>
</evidence>
<dbReference type="Gene3D" id="1.10.1740.10">
    <property type="match status" value="1"/>
</dbReference>
<keyword evidence="2" id="KW-0805">Transcription regulation</keyword>
<name>A0A517R3M3_9PLAN</name>
<dbReference type="RefSeq" id="WP_145364546.1">
    <property type="nucleotide sequence ID" value="NZ_CP036268.1"/>
</dbReference>
<dbReference type="InterPro" id="IPR039425">
    <property type="entry name" value="RNA_pol_sigma-70-like"/>
</dbReference>
<reference evidence="7 8" key="1">
    <citation type="submission" date="2019-02" db="EMBL/GenBank/DDBJ databases">
        <title>Deep-cultivation of Planctomycetes and their phenomic and genomic characterization uncovers novel biology.</title>
        <authorList>
            <person name="Wiegand S."/>
            <person name="Jogler M."/>
            <person name="Boedeker C."/>
            <person name="Pinto D."/>
            <person name="Vollmers J."/>
            <person name="Rivas-Marin E."/>
            <person name="Kohn T."/>
            <person name="Peeters S.H."/>
            <person name="Heuer A."/>
            <person name="Rast P."/>
            <person name="Oberbeckmann S."/>
            <person name="Bunk B."/>
            <person name="Jeske O."/>
            <person name="Meyerdierks A."/>
            <person name="Storesund J.E."/>
            <person name="Kallscheuer N."/>
            <person name="Luecker S."/>
            <person name="Lage O.M."/>
            <person name="Pohl T."/>
            <person name="Merkel B.J."/>
            <person name="Hornburger P."/>
            <person name="Mueller R.-W."/>
            <person name="Bruemmer F."/>
            <person name="Labrenz M."/>
            <person name="Spormann A.M."/>
            <person name="Op den Camp H."/>
            <person name="Overmann J."/>
            <person name="Amann R."/>
            <person name="Jetten M.S.M."/>
            <person name="Mascher T."/>
            <person name="Medema M.H."/>
            <person name="Devos D.P."/>
            <person name="Kaster A.-K."/>
            <person name="Ovreas L."/>
            <person name="Rohde M."/>
            <person name="Galperin M.Y."/>
            <person name="Jogler C."/>
        </authorList>
    </citation>
    <scope>NUCLEOTIDE SEQUENCE [LARGE SCALE GENOMIC DNA]</scope>
    <source>
        <strain evidence="7 8">Pan189</strain>
    </source>
</reference>
<dbReference type="SUPFAM" id="SSF88946">
    <property type="entry name" value="Sigma2 domain of RNA polymerase sigma factors"/>
    <property type="match status" value="1"/>
</dbReference>
<dbReference type="InterPro" id="IPR007627">
    <property type="entry name" value="RNA_pol_sigma70_r2"/>
</dbReference>
<feature type="domain" description="RNA polymerase sigma factor 70 region 4 type 2" evidence="6">
    <location>
        <begin position="126"/>
        <end position="178"/>
    </location>
</feature>
<dbReference type="NCBIfam" id="TIGR02937">
    <property type="entry name" value="sigma70-ECF"/>
    <property type="match status" value="1"/>
</dbReference>
<accession>A0A517R3M3</accession>
<evidence type="ECO:0000313" key="7">
    <source>
        <dbReference type="EMBL" id="QDT38440.1"/>
    </source>
</evidence>
<evidence type="ECO:0000259" key="6">
    <source>
        <dbReference type="Pfam" id="PF08281"/>
    </source>
</evidence>
<dbReference type="GO" id="GO:0016987">
    <property type="term" value="F:sigma factor activity"/>
    <property type="evidence" value="ECO:0007669"/>
    <property type="project" value="UniProtKB-KW"/>
</dbReference>
<evidence type="ECO:0000256" key="4">
    <source>
        <dbReference type="ARBA" id="ARBA00023163"/>
    </source>
</evidence>
<evidence type="ECO:0000259" key="5">
    <source>
        <dbReference type="Pfam" id="PF04542"/>
    </source>
</evidence>
<keyword evidence="8" id="KW-1185">Reference proteome</keyword>
<dbReference type="InterPro" id="IPR013324">
    <property type="entry name" value="RNA_pol_sigma_r3/r4-like"/>
</dbReference>
<protein>
    <submittedName>
        <fullName evidence="7">ECF RNA polymerase sigma factor SigW</fullName>
    </submittedName>
</protein>
<dbReference type="PANTHER" id="PTHR43133:SF53">
    <property type="entry name" value="ECF RNA POLYMERASE SIGMA-E FACTOR"/>
    <property type="match status" value="1"/>
</dbReference>
<organism evidence="7 8">
    <name type="scientific">Stratiformator vulcanicus</name>
    <dbReference type="NCBI Taxonomy" id="2527980"/>
    <lineage>
        <taxon>Bacteria</taxon>
        <taxon>Pseudomonadati</taxon>
        <taxon>Planctomycetota</taxon>
        <taxon>Planctomycetia</taxon>
        <taxon>Planctomycetales</taxon>
        <taxon>Planctomycetaceae</taxon>
        <taxon>Stratiformator</taxon>
    </lineage>
</organism>
<dbReference type="Pfam" id="PF04542">
    <property type="entry name" value="Sigma70_r2"/>
    <property type="match status" value="1"/>
</dbReference>
<dbReference type="InterPro" id="IPR013325">
    <property type="entry name" value="RNA_pol_sigma_r2"/>
</dbReference>
<dbReference type="SUPFAM" id="SSF88659">
    <property type="entry name" value="Sigma3 and sigma4 domains of RNA polymerase sigma factors"/>
    <property type="match status" value="1"/>
</dbReference>
<keyword evidence="4" id="KW-0804">Transcription</keyword>
<dbReference type="Pfam" id="PF08281">
    <property type="entry name" value="Sigma70_r4_2"/>
    <property type="match status" value="1"/>
</dbReference>
<evidence type="ECO:0000256" key="3">
    <source>
        <dbReference type="ARBA" id="ARBA00023082"/>
    </source>
</evidence>
<dbReference type="GO" id="GO:0003677">
    <property type="term" value="F:DNA binding"/>
    <property type="evidence" value="ECO:0007669"/>
    <property type="project" value="InterPro"/>
</dbReference>
<evidence type="ECO:0000313" key="8">
    <source>
        <dbReference type="Proteomes" id="UP000317318"/>
    </source>
</evidence>
<comment type="similarity">
    <text evidence="1">Belongs to the sigma-70 factor family. ECF subfamily.</text>
</comment>
<dbReference type="EMBL" id="CP036268">
    <property type="protein sequence ID" value="QDT38440.1"/>
    <property type="molecule type" value="Genomic_DNA"/>
</dbReference>
<dbReference type="InterPro" id="IPR013249">
    <property type="entry name" value="RNA_pol_sigma70_r4_t2"/>
</dbReference>
<proteinExistence type="inferred from homology"/>
<dbReference type="OrthoDB" id="9785675at2"/>
<dbReference type="InterPro" id="IPR036388">
    <property type="entry name" value="WH-like_DNA-bd_sf"/>
</dbReference>
<dbReference type="KEGG" id="svp:Pan189_28340"/>
<dbReference type="InterPro" id="IPR014284">
    <property type="entry name" value="RNA_pol_sigma-70_dom"/>
</dbReference>
<dbReference type="PANTHER" id="PTHR43133">
    <property type="entry name" value="RNA POLYMERASE ECF-TYPE SIGMA FACTO"/>
    <property type="match status" value="1"/>
</dbReference>
<keyword evidence="3" id="KW-0731">Sigma factor</keyword>
<sequence>MNSTDRELIKETLDGHGEAFGHLVERHQDRVFNVLVRFLGSIDDARDVTQDAFIHAYQKLDTFRGKSAFSTWLHRIAMNAAISRCRKRRLESGSIDAARESAGIEPVDQRSDTFPSHSLEMAERRELVWKAIDELSDEFRAVIVLKEIDGLKYDEIAEVVEVPIGTVRSRIHRGRAELREKLRVIFEAECSPQSITPQTPAVANVADTRNEG</sequence>
<dbReference type="GO" id="GO:0006352">
    <property type="term" value="P:DNA-templated transcription initiation"/>
    <property type="evidence" value="ECO:0007669"/>
    <property type="project" value="InterPro"/>
</dbReference>